<evidence type="ECO:0000313" key="3">
    <source>
        <dbReference type="Proteomes" id="UP000735302"/>
    </source>
</evidence>
<evidence type="ECO:0000313" key="2">
    <source>
        <dbReference type="EMBL" id="GFO16400.1"/>
    </source>
</evidence>
<dbReference type="AlphaFoldDB" id="A0AAV4BA60"/>
<organism evidence="2 3">
    <name type="scientific">Plakobranchus ocellatus</name>
    <dbReference type="NCBI Taxonomy" id="259542"/>
    <lineage>
        <taxon>Eukaryota</taxon>
        <taxon>Metazoa</taxon>
        <taxon>Spiralia</taxon>
        <taxon>Lophotrochozoa</taxon>
        <taxon>Mollusca</taxon>
        <taxon>Gastropoda</taxon>
        <taxon>Heterobranchia</taxon>
        <taxon>Euthyneura</taxon>
        <taxon>Panpulmonata</taxon>
        <taxon>Sacoglossa</taxon>
        <taxon>Placobranchoidea</taxon>
        <taxon>Plakobranchidae</taxon>
        <taxon>Plakobranchus</taxon>
    </lineage>
</organism>
<keyword evidence="3" id="KW-1185">Reference proteome</keyword>
<dbReference type="SUPFAM" id="SSF56219">
    <property type="entry name" value="DNase I-like"/>
    <property type="match status" value="1"/>
</dbReference>
<sequence length="104" mass="11707">MLALNHNVGHGALPVNSRQAGKTPGPPPGRQETRCIQLLMSSRQRDKIALKQNPQKDCIIADDLNSHSPNWGYEDLDTRGEEVEEWQVNSLQKLIDMDVKTTFN</sequence>
<proteinExistence type="predicted"/>
<name>A0AAV4BA60_9GAST</name>
<accession>A0AAV4BA60</accession>
<dbReference type="InterPro" id="IPR036691">
    <property type="entry name" value="Endo/exonu/phosph_ase_sf"/>
</dbReference>
<dbReference type="EMBL" id="BLXT01004660">
    <property type="protein sequence ID" value="GFO16400.1"/>
    <property type="molecule type" value="Genomic_DNA"/>
</dbReference>
<gene>
    <name evidence="2" type="ORF">PoB_004290500</name>
</gene>
<evidence type="ECO:0008006" key="4">
    <source>
        <dbReference type="Google" id="ProtNLM"/>
    </source>
</evidence>
<reference evidence="2 3" key="1">
    <citation type="journal article" date="2021" name="Elife">
        <title>Chloroplast acquisition without the gene transfer in kleptoplastic sea slugs, Plakobranchus ocellatus.</title>
        <authorList>
            <person name="Maeda T."/>
            <person name="Takahashi S."/>
            <person name="Yoshida T."/>
            <person name="Shimamura S."/>
            <person name="Takaki Y."/>
            <person name="Nagai Y."/>
            <person name="Toyoda A."/>
            <person name="Suzuki Y."/>
            <person name="Arimoto A."/>
            <person name="Ishii H."/>
            <person name="Satoh N."/>
            <person name="Nishiyama T."/>
            <person name="Hasebe M."/>
            <person name="Maruyama T."/>
            <person name="Minagawa J."/>
            <person name="Obokata J."/>
            <person name="Shigenobu S."/>
        </authorList>
    </citation>
    <scope>NUCLEOTIDE SEQUENCE [LARGE SCALE GENOMIC DNA]</scope>
</reference>
<feature type="region of interest" description="Disordered" evidence="1">
    <location>
        <begin position="1"/>
        <end position="32"/>
    </location>
</feature>
<comment type="caution">
    <text evidence="2">The sequence shown here is derived from an EMBL/GenBank/DDBJ whole genome shotgun (WGS) entry which is preliminary data.</text>
</comment>
<dbReference type="Gene3D" id="3.60.10.10">
    <property type="entry name" value="Endonuclease/exonuclease/phosphatase"/>
    <property type="match status" value="1"/>
</dbReference>
<dbReference type="Proteomes" id="UP000735302">
    <property type="component" value="Unassembled WGS sequence"/>
</dbReference>
<protein>
    <recommendedName>
        <fullName evidence="4">Endonuclease/exonuclease/phosphatase domain-containing protein</fullName>
    </recommendedName>
</protein>
<evidence type="ECO:0000256" key="1">
    <source>
        <dbReference type="SAM" id="MobiDB-lite"/>
    </source>
</evidence>